<gene>
    <name evidence="1" type="ORF">DK869_03895</name>
</gene>
<dbReference type="AlphaFoldDB" id="A0A318MX34"/>
<keyword evidence="2" id="KW-1185">Reference proteome</keyword>
<protein>
    <submittedName>
        <fullName evidence="1">EcsC family protein</fullName>
    </submittedName>
</protein>
<evidence type="ECO:0000313" key="2">
    <source>
        <dbReference type="Proteomes" id="UP000247565"/>
    </source>
</evidence>
<dbReference type="RefSeq" id="WP_110438702.1">
    <property type="nucleotide sequence ID" value="NZ_CP046393.1"/>
</dbReference>
<reference evidence="1 2" key="1">
    <citation type="submission" date="2018-05" db="EMBL/GenBank/DDBJ databases">
        <title>Reference genomes for bee gut microbiota database.</title>
        <authorList>
            <person name="Ellegaard K.M."/>
        </authorList>
    </citation>
    <scope>NUCLEOTIDE SEQUENCE [LARGE SCALE GENOMIC DNA]</scope>
    <source>
        <strain evidence="1 2">ESL0284</strain>
    </source>
</reference>
<accession>A0A318MX34</accession>
<dbReference type="InterPro" id="IPR024787">
    <property type="entry name" value="EcsC"/>
</dbReference>
<dbReference type="Pfam" id="PF12787">
    <property type="entry name" value="EcsC"/>
    <property type="match status" value="1"/>
</dbReference>
<organism evidence="1 2">
    <name type="scientific">Commensalibacter melissae</name>
    <dbReference type="NCBI Taxonomy" id="2070537"/>
    <lineage>
        <taxon>Bacteria</taxon>
        <taxon>Pseudomonadati</taxon>
        <taxon>Pseudomonadota</taxon>
        <taxon>Alphaproteobacteria</taxon>
        <taxon>Acetobacterales</taxon>
        <taxon>Acetobacteraceae</taxon>
    </lineage>
</organism>
<evidence type="ECO:0000313" key="1">
    <source>
        <dbReference type="EMBL" id="PXZ00559.1"/>
    </source>
</evidence>
<comment type="caution">
    <text evidence="1">The sequence shown here is derived from an EMBL/GenBank/DDBJ whole genome shotgun (WGS) entry which is preliminary data.</text>
</comment>
<dbReference type="OrthoDB" id="1425703at2"/>
<sequence length="232" mass="25653">MNTRDIEKKTNLMVKTLDWAYNNSINGFQTFVSAQNLGESYLKNSNYNKLDAINSLIRWQNSKAATSGFLSNMGGLITLPLAVPANIASVIYIQLRMVTAIACINKFDPKQDEVRTLCYTCLTGSSISEIFKKAGVQITQKLTISTIQKYITREMLKTINQAVGFRLITKAGSTGIINLTKIVPFVGGIVGGSFDAFTTNTIGNFARDMFYNQDPSLIISNNENNSTMIMKK</sequence>
<dbReference type="EMBL" id="QGLT01000002">
    <property type="protein sequence ID" value="PXZ00559.1"/>
    <property type="molecule type" value="Genomic_DNA"/>
</dbReference>
<proteinExistence type="predicted"/>
<name>A0A318MX34_9PROT</name>
<dbReference type="Proteomes" id="UP000247565">
    <property type="component" value="Unassembled WGS sequence"/>
</dbReference>